<dbReference type="Gene3D" id="3.50.50.60">
    <property type="entry name" value="FAD/NAD(P)-binding domain"/>
    <property type="match status" value="1"/>
</dbReference>
<dbReference type="GO" id="GO:0071949">
    <property type="term" value="F:FAD binding"/>
    <property type="evidence" value="ECO:0007669"/>
    <property type="project" value="InterPro"/>
</dbReference>
<keyword evidence="3" id="KW-0285">Flavoprotein</keyword>
<dbReference type="SUPFAM" id="SSF54373">
    <property type="entry name" value="FAD-linked reductases, C-terminal domain"/>
    <property type="match status" value="1"/>
</dbReference>
<gene>
    <name evidence="8" type="ORF">BKA67DRAFT_651730</name>
</gene>
<dbReference type="InterPro" id="IPR050493">
    <property type="entry name" value="FAD-dep_Monooxygenase_BioMet"/>
</dbReference>
<dbReference type="Proteomes" id="UP000758603">
    <property type="component" value="Unassembled WGS sequence"/>
</dbReference>
<dbReference type="InterPro" id="IPR002938">
    <property type="entry name" value="FAD-bd"/>
</dbReference>
<evidence type="ECO:0000256" key="2">
    <source>
        <dbReference type="ARBA" id="ARBA00007992"/>
    </source>
</evidence>
<evidence type="ECO:0000256" key="4">
    <source>
        <dbReference type="ARBA" id="ARBA00022827"/>
    </source>
</evidence>
<evidence type="ECO:0000313" key="8">
    <source>
        <dbReference type="EMBL" id="KAH6643355.1"/>
    </source>
</evidence>
<accession>A0A9P8RKD5</accession>
<evidence type="ECO:0000256" key="3">
    <source>
        <dbReference type="ARBA" id="ARBA00022630"/>
    </source>
</evidence>
<comment type="pathway">
    <text evidence="1">Secondary metabolite biosynthesis.</text>
</comment>
<comment type="caution">
    <text evidence="8">The sequence shown here is derived from an EMBL/GenBank/DDBJ whole genome shotgun (WGS) entry which is preliminary data.</text>
</comment>
<evidence type="ECO:0000313" key="9">
    <source>
        <dbReference type="Proteomes" id="UP000758603"/>
    </source>
</evidence>
<reference evidence="8" key="1">
    <citation type="journal article" date="2021" name="Nat. Commun.">
        <title>Genetic determinants of endophytism in the Arabidopsis root mycobiome.</title>
        <authorList>
            <person name="Mesny F."/>
            <person name="Miyauchi S."/>
            <person name="Thiergart T."/>
            <person name="Pickel B."/>
            <person name="Atanasova L."/>
            <person name="Karlsson M."/>
            <person name="Huettel B."/>
            <person name="Barry K.W."/>
            <person name="Haridas S."/>
            <person name="Chen C."/>
            <person name="Bauer D."/>
            <person name="Andreopoulos W."/>
            <person name="Pangilinan J."/>
            <person name="LaButti K."/>
            <person name="Riley R."/>
            <person name="Lipzen A."/>
            <person name="Clum A."/>
            <person name="Drula E."/>
            <person name="Henrissat B."/>
            <person name="Kohler A."/>
            <person name="Grigoriev I.V."/>
            <person name="Martin F.M."/>
            <person name="Hacquard S."/>
        </authorList>
    </citation>
    <scope>NUCLEOTIDE SEQUENCE</scope>
    <source>
        <strain evidence="8">MPI-SDFR-AT-0073</strain>
    </source>
</reference>
<protein>
    <submittedName>
        <fullName evidence="8">Salicylate hydroxylase</fullName>
    </submittedName>
</protein>
<dbReference type="PRINTS" id="PR00420">
    <property type="entry name" value="RNGMNOXGNASE"/>
</dbReference>
<dbReference type="SUPFAM" id="SSF51905">
    <property type="entry name" value="FAD/NAD(P)-binding domain"/>
    <property type="match status" value="1"/>
</dbReference>
<keyword evidence="5" id="KW-0560">Oxidoreductase</keyword>
<dbReference type="EMBL" id="JAGPXC010000013">
    <property type="protein sequence ID" value="KAH6643355.1"/>
    <property type="molecule type" value="Genomic_DNA"/>
</dbReference>
<proteinExistence type="inferred from homology"/>
<evidence type="ECO:0000256" key="1">
    <source>
        <dbReference type="ARBA" id="ARBA00005179"/>
    </source>
</evidence>
<dbReference type="OrthoDB" id="16820at2759"/>
<evidence type="ECO:0000256" key="5">
    <source>
        <dbReference type="ARBA" id="ARBA00023002"/>
    </source>
</evidence>
<dbReference type="InterPro" id="IPR036188">
    <property type="entry name" value="FAD/NAD-bd_sf"/>
</dbReference>
<keyword evidence="4" id="KW-0274">FAD</keyword>
<dbReference type="RefSeq" id="XP_045951285.1">
    <property type="nucleotide sequence ID" value="XM_046106084.1"/>
</dbReference>
<feature type="domain" description="FAD-binding" evidence="7">
    <location>
        <begin position="26"/>
        <end position="365"/>
    </location>
</feature>
<dbReference type="GeneID" id="70134975"/>
<dbReference type="PANTHER" id="PTHR13789:SF236">
    <property type="entry name" value="MONOOXYGENASE, PUTATIVE (AFU_ORTHOLOGUE AFUA_6G12060)-RELATED"/>
    <property type="match status" value="1"/>
</dbReference>
<dbReference type="Pfam" id="PF01494">
    <property type="entry name" value="FAD_binding_3"/>
    <property type="match status" value="1"/>
</dbReference>
<keyword evidence="9" id="KW-1185">Reference proteome</keyword>
<dbReference type="AlphaFoldDB" id="A0A9P8RKD5"/>
<dbReference type="PANTHER" id="PTHR13789">
    <property type="entry name" value="MONOOXYGENASE"/>
    <property type="match status" value="1"/>
</dbReference>
<evidence type="ECO:0000256" key="6">
    <source>
        <dbReference type="ARBA" id="ARBA00023033"/>
    </source>
</evidence>
<comment type="similarity">
    <text evidence="2">Belongs to the paxM FAD-dependent monooxygenase family.</text>
</comment>
<sequence>MAAIPEEIYIKSSAPDGSNPGAPGLNVIIVGLGFCGLTAAIECCLRKMNVTVVEMYPASRTQGDVIDFFGNGGMIIESWDQGKIADQLLTMSINNNDTFKIFNAKNELLVEEPWLRHIHHRRRQFAGHRGEIHELFTNYATRLGATLKLGEQVVDYVDEGVEGVDRQVGVVCKSGFKIMGDVVLCADGPKSLARQKVLGLADNKVNSGYAIFRAHYFLTPEMRKNIHLSRFCDPNHDFTGMWVGNDLHGLIYSWNKGKDLGWVITHKDDGDITEGWSFPGQVEDVLACLDEAGFPELFKEVVRMSPAKNLLDYKLVWRHPLATWLPRQQNPRMIVLGDAAHCHLPTSGQGGSQSIEDGAAIAACLDKAKGDVSLGLRAFERIRFNRQHVIHMFSIANREEYHKVDWTREFVAAHPDALSIAQPAWIIEHDARGNVDEHFDRIAEDIRISKKGNLFELSVPAGGQLEILRPGQDAPQAYDTTFDLEDPALQPMLQMPTVLA</sequence>
<dbReference type="GO" id="GO:0004497">
    <property type="term" value="F:monooxygenase activity"/>
    <property type="evidence" value="ECO:0007669"/>
    <property type="project" value="UniProtKB-KW"/>
</dbReference>
<organism evidence="8 9">
    <name type="scientific">Truncatella angustata</name>
    <dbReference type="NCBI Taxonomy" id="152316"/>
    <lineage>
        <taxon>Eukaryota</taxon>
        <taxon>Fungi</taxon>
        <taxon>Dikarya</taxon>
        <taxon>Ascomycota</taxon>
        <taxon>Pezizomycotina</taxon>
        <taxon>Sordariomycetes</taxon>
        <taxon>Xylariomycetidae</taxon>
        <taxon>Amphisphaeriales</taxon>
        <taxon>Sporocadaceae</taxon>
        <taxon>Truncatella</taxon>
    </lineage>
</organism>
<keyword evidence="6" id="KW-0503">Monooxygenase</keyword>
<evidence type="ECO:0000259" key="7">
    <source>
        <dbReference type="Pfam" id="PF01494"/>
    </source>
</evidence>
<name>A0A9P8RKD5_9PEZI</name>